<dbReference type="InterPro" id="IPR000515">
    <property type="entry name" value="MetI-like"/>
</dbReference>
<feature type="transmembrane region" description="Helical" evidence="7">
    <location>
        <begin position="141"/>
        <end position="166"/>
    </location>
</feature>
<accession>A0ABW2R2D0</accession>
<dbReference type="SUPFAM" id="SSF161098">
    <property type="entry name" value="MetI-like"/>
    <property type="match status" value="2"/>
</dbReference>
<name>A0ABW2R2D0_9NEIS</name>
<dbReference type="NCBIfam" id="TIGR01097">
    <property type="entry name" value="PhnE"/>
    <property type="match status" value="1"/>
</dbReference>
<feature type="transmembrane region" description="Helical" evidence="7">
    <location>
        <begin position="343"/>
        <end position="368"/>
    </location>
</feature>
<organism evidence="9 10">
    <name type="scientific">Iodobacter arcticus</name>
    <dbReference type="NCBI Taxonomy" id="590593"/>
    <lineage>
        <taxon>Bacteria</taxon>
        <taxon>Pseudomonadati</taxon>
        <taxon>Pseudomonadota</taxon>
        <taxon>Betaproteobacteria</taxon>
        <taxon>Neisseriales</taxon>
        <taxon>Chitinibacteraceae</taxon>
        <taxon>Iodobacter</taxon>
    </lineage>
</organism>
<dbReference type="InterPro" id="IPR005769">
    <property type="entry name" value="PhnE/PtxC"/>
</dbReference>
<dbReference type="Pfam" id="PF00528">
    <property type="entry name" value="BPD_transp_1"/>
    <property type="match status" value="2"/>
</dbReference>
<comment type="subcellular location">
    <subcellularLocation>
        <location evidence="1 7">Cell membrane</location>
        <topology evidence="1 7">Multi-pass membrane protein</topology>
    </subcellularLocation>
</comment>
<keyword evidence="5 7" id="KW-1133">Transmembrane helix</keyword>
<reference evidence="10" key="1">
    <citation type="journal article" date="2019" name="Int. J. Syst. Evol. Microbiol.">
        <title>The Global Catalogue of Microorganisms (GCM) 10K type strain sequencing project: providing services to taxonomists for standard genome sequencing and annotation.</title>
        <authorList>
            <consortium name="The Broad Institute Genomics Platform"/>
            <consortium name="The Broad Institute Genome Sequencing Center for Infectious Disease"/>
            <person name="Wu L."/>
            <person name="Ma J."/>
        </authorList>
    </citation>
    <scope>NUCLEOTIDE SEQUENCE [LARGE SCALE GENOMIC DNA]</scope>
    <source>
        <strain evidence="10">CCUG 62945</strain>
    </source>
</reference>
<keyword evidence="10" id="KW-1185">Reference proteome</keyword>
<evidence type="ECO:0000256" key="4">
    <source>
        <dbReference type="ARBA" id="ARBA00022692"/>
    </source>
</evidence>
<evidence type="ECO:0000256" key="2">
    <source>
        <dbReference type="ARBA" id="ARBA00022448"/>
    </source>
</evidence>
<feature type="transmembrane region" description="Helical" evidence="7">
    <location>
        <begin position="90"/>
        <end position="112"/>
    </location>
</feature>
<evidence type="ECO:0000256" key="6">
    <source>
        <dbReference type="ARBA" id="ARBA00023136"/>
    </source>
</evidence>
<dbReference type="PROSITE" id="PS50928">
    <property type="entry name" value="ABC_TM1"/>
    <property type="match status" value="2"/>
</dbReference>
<feature type="domain" description="ABC transmembrane type-1" evidence="8">
    <location>
        <begin position="339"/>
        <end position="520"/>
    </location>
</feature>
<dbReference type="CDD" id="cd06261">
    <property type="entry name" value="TM_PBP2"/>
    <property type="match status" value="1"/>
</dbReference>
<evidence type="ECO:0000256" key="5">
    <source>
        <dbReference type="ARBA" id="ARBA00022989"/>
    </source>
</evidence>
<comment type="caution">
    <text evidence="9">The sequence shown here is derived from an EMBL/GenBank/DDBJ whole genome shotgun (WGS) entry which is preliminary data.</text>
</comment>
<feature type="transmembrane region" description="Helical" evidence="7">
    <location>
        <begin position="254"/>
        <end position="271"/>
    </location>
</feature>
<dbReference type="Proteomes" id="UP001596473">
    <property type="component" value="Unassembled WGS sequence"/>
</dbReference>
<evidence type="ECO:0000313" key="9">
    <source>
        <dbReference type="EMBL" id="MFC7421930.1"/>
    </source>
</evidence>
<feature type="transmembrane region" description="Helical" evidence="7">
    <location>
        <begin position="389"/>
        <end position="414"/>
    </location>
</feature>
<keyword evidence="2 7" id="KW-0813">Transport</keyword>
<keyword evidence="4 7" id="KW-0812">Transmembrane</keyword>
<dbReference type="PANTHER" id="PTHR30043">
    <property type="entry name" value="PHOSPHONATES TRANSPORT SYSTEM PERMEASE PROTEIN"/>
    <property type="match status" value="1"/>
</dbReference>
<proteinExistence type="inferred from homology"/>
<dbReference type="InterPro" id="IPR035906">
    <property type="entry name" value="MetI-like_sf"/>
</dbReference>
<sequence>MKGNPQGSLIREKDPAARLRLTITLIVILLFAPAFQLSGFAPWKLLESGTLSHLFVFLGSFFPPAHSAEFLQEMGLATIQTLAVATTGSLLAMLIGFPAALLSTQALSIPLLTAGRNRAARWLGVPLLRSALVLLRGVPEIVWALLFVRAFGLGSTAAVLALGLAYGGMLGKVYSEILESQPKEAAAALAASGASRWQIFTHALLPQALPELLSYSVYRWECAIRASAVMGFVGAGGLGQLLDTSIKMMNGSEVGSLLIVFLLLVTCTEAISQAARKALEHSVGKMLLVAIGMVAFSCYWLWSDWQQAFSASSQLFAYLYDFFPFDTRSEHLSLVAQGALETLAISAVGTLLALFGAAVLALPAAGRWGIGAKTAARLWLNLLRGVPDLLWAAIMVLAVGLGPFAGTLALALHTCGVLGRLFTETLENADPQPFNALVCSGSSRLNAFCYALMPQVAAQWMAYTLYRWENNIRMATVLGLVGAGGLGQQLYFTLSLFQQQQAATIIIAMLGLSWLVEQLSLFLRKRLS</sequence>
<protein>
    <submittedName>
        <fullName evidence="9">Phosphonate ABC transporter, permease protein PhnE</fullName>
    </submittedName>
</protein>
<comment type="similarity">
    <text evidence="7">Belongs to the binding-protein-dependent transport system permease family.</text>
</comment>
<evidence type="ECO:0000259" key="8">
    <source>
        <dbReference type="PROSITE" id="PS50928"/>
    </source>
</evidence>
<feature type="transmembrane region" description="Helical" evidence="7">
    <location>
        <begin position="222"/>
        <end position="242"/>
    </location>
</feature>
<feature type="transmembrane region" description="Helical" evidence="7">
    <location>
        <begin position="283"/>
        <end position="302"/>
    </location>
</feature>
<evidence type="ECO:0000313" key="10">
    <source>
        <dbReference type="Proteomes" id="UP001596473"/>
    </source>
</evidence>
<dbReference type="Gene3D" id="1.10.3720.10">
    <property type="entry name" value="MetI-like"/>
    <property type="match status" value="2"/>
</dbReference>
<evidence type="ECO:0000256" key="3">
    <source>
        <dbReference type="ARBA" id="ARBA00022475"/>
    </source>
</evidence>
<evidence type="ECO:0000256" key="1">
    <source>
        <dbReference type="ARBA" id="ARBA00004651"/>
    </source>
</evidence>
<dbReference type="EMBL" id="JBHTBQ010000044">
    <property type="protein sequence ID" value="MFC7421930.1"/>
    <property type="molecule type" value="Genomic_DNA"/>
</dbReference>
<feature type="transmembrane region" description="Helical" evidence="7">
    <location>
        <begin position="503"/>
        <end position="523"/>
    </location>
</feature>
<feature type="transmembrane region" description="Helical" evidence="7">
    <location>
        <begin position="21"/>
        <end position="43"/>
    </location>
</feature>
<dbReference type="RefSeq" id="WP_380189614.1">
    <property type="nucleotide sequence ID" value="NZ_JBHTBQ010000044.1"/>
</dbReference>
<gene>
    <name evidence="9" type="primary">phnE</name>
    <name evidence="9" type="ORF">ACFQNF_18885</name>
</gene>
<keyword evidence="3" id="KW-1003">Cell membrane</keyword>
<keyword evidence="6 7" id="KW-0472">Membrane</keyword>
<feature type="transmembrane region" description="Helical" evidence="7">
    <location>
        <begin position="474"/>
        <end position="497"/>
    </location>
</feature>
<dbReference type="PANTHER" id="PTHR30043:SF1">
    <property type="entry name" value="ABC TRANSPORT SYSTEM PERMEASE PROTEIN P69"/>
    <property type="match status" value="1"/>
</dbReference>
<evidence type="ECO:0000256" key="7">
    <source>
        <dbReference type="RuleBase" id="RU363032"/>
    </source>
</evidence>
<feature type="domain" description="ABC transmembrane type-1" evidence="8">
    <location>
        <begin position="78"/>
        <end position="272"/>
    </location>
</feature>